<feature type="region of interest" description="Disordered" evidence="1">
    <location>
        <begin position="29"/>
        <end position="54"/>
    </location>
</feature>
<accession>A0A1K1NQN9</accession>
<dbReference type="Proteomes" id="UP000182248">
    <property type="component" value="Unassembled WGS sequence"/>
</dbReference>
<dbReference type="STRING" id="1150368.SAMN02927921_01385"/>
<evidence type="ECO:0000313" key="4">
    <source>
        <dbReference type="Proteomes" id="UP000182248"/>
    </source>
</evidence>
<reference evidence="3 4" key="1">
    <citation type="submission" date="2016-11" db="EMBL/GenBank/DDBJ databases">
        <authorList>
            <person name="Jaros S."/>
            <person name="Januszkiewicz K."/>
            <person name="Wedrychowicz H."/>
        </authorList>
    </citation>
    <scope>NUCLEOTIDE SEQUENCE [LARGE SCALE GENOMIC DNA]</scope>
    <source>
        <strain evidence="3 4">CGMCC 1.12145</strain>
    </source>
</reference>
<name>A0A1K1NQN9_9FLAO</name>
<dbReference type="RefSeq" id="WP_175545760.1">
    <property type="nucleotide sequence ID" value="NZ_FPJE01000006.1"/>
</dbReference>
<dbReference type="AlphaFoldDB" id="A0A1K1NQN9"/>
<feature type="chain" id="PRO_5012814694" description="Secreted protein" evidence="2">
    <location>
        <begin position="23"/>
        <end position="54"/>
    </location>
</feature>
<gene>
    <name evidence="3" type="ORF">SAMN02927921_01385</name>
</gene>
<evidence type="ECO:0000256" key="2">
    <source>
        <dbReference type="SAM" id="SignalP"/>
    </source>
</evidence>
<evidence type="ECO:0008006" key="5">
    <source>
        <dbReference type="Google" id="ProtNLM"/>
    </source>
</evidence>
<feature type="signal peptide" evidence="2">
    <location>
        <begin position="1"/>
        <end position="22"/>
    </location>
</feature>
<sequence length="54" mass="5805">MKRLFYLVVIAALSSLPLVSCTYNDTADNEAMQDTQGSGGEDEHVGPFEPSEGN</sequence>
<keyword evidence="4" id="KW-1185">Reference proteome</keyword>
<proteinExistence type="predicted"/>
<evidence type="ECO:0000313" key="3">
    <source>
        <dbReference type="EMBL" id="SFW37639.1"/>
    </source>
</evidence>
<keyword evidence="2" id="KW-0732">Signal</keyword>
<evidence type="ECO:0000256" key="1">
    <source>
        <dbReference type="SAM" id="MobiDB-lite"/>
    </source>
</evidence>
<protein>
    <recommendedName>
        <fullName evidence="5">Secreted protein</fullName>
    </recommendedName>
</protein>
<dbReference type="EMBL" id="FPJE01000006">
    <property type="protein sequence ID" value="SFW37639.1"/>
    <property type="molecule type" value="Genomic_DNA"/>
</dbReference>
<organism evidence="3 4">
    <name type="scientific">Sinomicrobium oceani</name>
    <dbReference type="NCBI Taxonomy" id="1150368"/>
    <lineage>
        <taxon>Bacteria</taxon>
        <taxon>Pseudomonadati</taxon>
        <taxon>Bacteroidota</taxon>
        <taxon>Flavobacteriia</taxon>
        <taxon>Flavobacteriales</taxon>
        <taxon>Flavobacteriaceae</taxon>
        <taxon>Sinomicrobium</taxon>
    </lineage>
</organism>